<dbReference type="GeneID" id="108836867"/>
<dbReference type="GO" id="GO:0046621">
    <property type="term" value="P:negative regulation of organ growth"/>
    <property type="evidence" value="ECO:0007669"/>
    <property type="project" value="InterPro"/>
</dbReference>
<dbReference type="KEGG" id="rsz:108836867"/>
<feature type="region of interest" description="Disordered" evidence="2">
    <location>
        <begin position="113"/>
        <end position="142"/>
    </location>
</feature>
<dbReference type="InterPro" id="IPR013083">
    <property type="entry name" value="Znf_RING/FYVE/PHD"/>
</dbReference>
<organism evidence="4 5">
    <name type="scientific">Raphanus sativus</name>
    <name type="common">Radish</name>
    <name type="synonym">Raphanus raphanistrum var. sativus</name>
    <dbReference type="NCBI Taxonomy" id="3726"/>
    <lineage>
        <taxon>Eukaryota</taxon>
        <taxon>Viridiplantae</taxon>
        <taxon>Streptophyta</taxon>
        <taxon>Embryophyta</taxon>
        <taxon>Tracheophyta</taxon>
        <taxon>Spermatophyta</taxon>
        <taxon>Magnoliopsida</taxon>
        <taxon>eudicotyledons</taxon>
        <taxon>Gunneridae</taxon>
        <taxon>Pentapetalae</taxon>
        <taxon>rosids</taxon>
        <taxon>malvids</taxon>
        <taxon>Brassicales</taxon>
        <taxon>Brassicaceae</taxon>
        <taxon>Brassiceae</taxon>
        <taxon>Raphanus</taxon>
    </lineage>
</organism>
<name>A0A9W3DA08_RAPSA</name>
<accession>A0A9W3DA08</accession>
<reference evidence="5" key="2">
    <citation type="submission" date="2025-08" db="UniProtKB">
        <authorList>
            <consortium name="RefSeq"/>
        </authorList>
    </citation>
    <scope>IDENTIFICATION</scope>
    <source>
        <tissue evidence="5">Leaf</tissue>
    </source>
</reference>
<dbReference type="GO" id="GO:0048437">
    <property type="term" value="P:floral organ development"/>
    <property type="evidence" value="ECO:0007669"/>
    <property type="project" value="TreeGrafter"/>
</dbReference>
<dbReference type="GO" id="GO:0008270">
    <property type="term" value="F:zinc ion binding"/>
    <property type="evidence" value="ECO:0007669"/>
    <property type="project" value="UniProtKB-KW"/>
</dbReference>
<dbReference type="SMART" id="SM00184">
    <property type="entry name" value="RING"/>
    <property type="match status" value="1"/>
</dbReference>
<dbReference type="InterPro" id="IPR001841">
    <property type="entry name" value="Znf_RING"/>
</dbReference>
<evidence type="ECO:0000256" key="1">
    <source>
        <dbReference type="PROSITE-ProRule" id="PRU00175"/>
    </source>
</evidence>
<keyword evidence="1" id="KW-0863">Zinc-finger</keyword>
<dbReference type="Pfam" id="PF13639">
    <property type="entry name" value="zf-RING_2"/>
    <property type="match status" value="1"/>
</dbReference>
<evidence type="ECO:0000313" key="5">
    <source>
        <dbReference type="RefSeq" id="XP_056860243.1"/>
    </source>
</evidence>
<dbReference type="AlphaFoldDB" id="A0A9W3DA08"/>
<keyword evidence="1" id="KW-0862">Zinc</keyword>
<protein>
    <submittedName>
        <fullName evidence="5">RING-H2 finger protein ATL57</fullName>
    </submittedName>
</protein>
<dbReference type="PANTHER" id="PTHR46400:SF13">
    <property type="entry name" value="SUPERFAMILY PROTEIN, PUTATIVE-RELATED"/>
    <property type="match status" value="1"/>
</dbReference>
<dbReference type="Proteomes" id="UP000504610">
    <property type="component" value="Chromosome 2"/>
</dbReference>
<feature type="domain" description="RING-type" evidence="3">
    <location>
        <begin position="183"/>
        <end position="224"/>
    </location>
</feature>
<dbReference type="PROSITE" id="PS50089">
    <property type="entry name" value="ZF_RING_2"/>
    <property type="match status" value="1"/>
</dbReference>
<reference evidence="4" key="1">
    <citation type="journal article" date="2019" name="Database">
        <title>The radish genome database (RadishGD): an integrated information resource for radish genomics.</title>
        <authorList>
            <person name="Yu H.J."/>
            <person name="Baek S."/>
            <person name="Lee Y.J."/>
            <person name="Cho A."/>
            <person name="Mun J.H."/>
        </authorList>
    </citation>
    <scope>NUCLEOTIDE SEQUENCE [LARGE SCALE GENOMIC DNA]</scope>
    <source>
        <strain evidence="4">cv. WK10039</strain>
    </source>
</reference>
<dbReference type="SUPFAM" id="SSF57850">
    <property type="entry name" value="RING/U-box"/>
    <property type="match status" value="1"/>
</dbReference>
<gene>
    <name evidence="5" type="primary">LOC108836867</name>
</gene>
<evidence type="ECO:0000256" key="2">
    <source>
        <dbReference type="SAM" id="MobiDB-lite"/>
    </source>
</evidence>
<dbReference type="GO" id="GO:0004842">
    <property type="term" value="F:ubiquitin-protein transferase activity"/>
    <property type="evidence" value="ECO:0007669"/>
    <property type="project" value="InterPro"/>
</dbReference>
<evidence type="ECO:0000313" key="4">
    <source>
        <dbReference type="Proteomes" id="UP000504610"/>
    </source>
</evidence>
<dbReference type="GO" id="GO:0016567">
    <property type="term" value="P:protein ubiquitination"/>
    <property type="evidence" value="ECO:0007669"/>
    <property type="project" value="InterPro"/>
</dbReference>
<keyword evidence="1" id="KW-0479">Metal-binding</keyword>
<dbReference type="PANTHER" id="PTHR46400">
    <property type="entry name" value="RING/U-BOX SUPERFAMILY PROTEIN"/>
    <property type="match status" value="1"/>
</dbReference>
<dbReference type="RefSeq" id="XP_056860243.1">
    <property type="nucleotide sequence ID" value="XM_057004263.1"/>
</dbReference>
<dbReference type="GO" id="GO:0031624">
    <property type="term" value="F:ubiquitin conjugating enzyme binding"/>
    <property type="evidence" value="ECO:0007669"/>
    <property type="project" value="TreeGrafter"/>
</dbReference>
<feature type="compositionally biased region" description="Low complexity" evidence="2">
    <location>
        <begin position="118"/>
        <end position="129"/>
    </location>
</feature>
<dbReference type="Gene3D" id="3.30.40.10">
    <property type="entry name" value="Zinc/RING finger domain, C3HC4 (zinc finger)"/>
    <property type="match status" value="1"/>
</dbReference>
<dbReference type="OrthoDB" id="4348522at2759"/>
<proteinExistence type="predicted"/>
<evidence type="ECO:0000259" key="3">
    <source>
        <dbReference type="PROSITE" id="PS50089"/>
    </source>
</evidence>
<keyword evidence="4" id="KW-1185">Reference proteome</keyword>
<sequence length="231" mass="26728">MSDSESLRGYNYLFGEADEITNRIEENRRQHGRNNDTPTLVSPGHLSENISPMMNYYQPQSQSTMSISFNPNPTDNHQFQNQPTIRRTFCLRCFLSMLISWLMSFFVPTNSPRPIRRPLPSNTPSPSTSERSGDRPNQDSLDEIIQRSVVPERVLNFGIGLTKRQISQLPIIKFQPSIEDEKCLICQSDYVRGERMIILPCTHKYHEECIRTWLRNSKLCCVCQKEVVVSN</sequence>
<dbReference type="InterPro" id="IPR033276">
    <property type="entry name" value="BB"/>
</dbReference>